<name>A0A8J3TLU3_9ACTN</name>
<protein>
    <submittedName>
        <fullName evidence="2">Uncharacterized protein</fullName>
    </submittedName>
</protein>
<sequence>MDSIGGGPLGPGAGSGGMGAVTGPAMSPGPGRPGPSGLLQVHCAMSLQQLYGWLQATIPQAPQVAGIVPLVVRAVQLYRAGQHEACVAQIQSVLDSIATGHWSAAPVTRPIA</sequence>
<keyword evidence="3" id="KW-1185">Reference proteome</keyword>
<evidence type="ECO:0000313" key="3">
    <source>
        <dbReference type="Proteomes" id="UP000650628"/>
    </source>
</evidence>
<accession>A0A8J3TLU3</accession>
<reference evidence="2 3" key="1">
    <citation type="submission" date="2021-01" db="EMBL/GenBank/DDBJ databases">
        <title>Whole genome shotgun sequence of Planotetraspora mira NBRC 15435.</title>
        <authorList>
            <person name="Komaki H."/>
            <person name="Tamura T."/>
        </authorList>
    </citation>
    <scope>NUCLEOTIDE SEQUENCE [LARGE SCALE GENOMIC DNA]</scope>
    <source>
        <strain evidence="2 3">NBRC 15435</strain>
    </source>
</reference>
<gene>
    <name evidence="2" type="ORF">Pmi06nite_09790</name>
</gene>
<proteinExistence type="predicted"/>
<feature type="region of interest" description="Disordered" evidence="1">
    <location>
        <begin position="1"/>
        <end position="37"/>
    </location>
</feature>
<organism evidence="2 3">
    <name type="scientific">Planotetraspora mira</name>
    <dbReference type="NCBI Taxonomy" id="58121"/>
    <lineage>
        <taxon>Bacteria</taxon>
        <taxon>Bacillati</taxon>
        <taxon>Actinomycetota</taxon>
        <taxon>Actinomycetes</taxon>
        <taxon>Streptosporangiales</taxon>
        <taxon>Streptosporangiaceae</taxon>
        <taxon>Planotetraspora</taxon>
    </lineage>
</organism>
<dbReference type="Proteomes" id="UP000650628">
    <property type="component" value="Unassembled WGS sequence"/>
</dbReference>
<dbReference type="EMBL" id="BOOO01000004">
    <property type="protein sequence ID" value="GII27537.1"/>
    <property type="molecule type" value="Genomic_DNA"/>
</dbReference>
<dbReference type="AlphaFoldDB" id="A0A8J3TLU3"/>
<feature type="compositionally biased region" description="Gly residues" evidence="1">
    <location>
        <begin position="1"/>
        <end position="20"/>
    </location>
</feature>
<evidence type="ECO:0000256" key="1">
    <source>
        <dbReference type="SAM" id="MobiDB-lite"/>
    </source>
</evidence>
<comment type="caution">
    <text evidence="2">The sequence shown here is derived from an EMBL/GenBank/DDBJ whole genome shotgun (WGS) entry which is preliminary data.</text>
</comment>
<evidence type="ECO:0000313" key="2">
    <source>
        <dbReference type="EMBL" id="GII27537.1"/>
    </source>
</evidence>